<evidence type="ECO:0000313" key="2">
    <source>
        <dbReference type="Proteomes" id="UP001210231"/>
    </source>
</evidence>
<name>A0ABT4UPU6_9BACT</name>
<protein>
    <submittedName>
        <fullName evidence="1">Uncharacterized protein</fullName>
    </submittedName>
</protein>
<dbReference type="EMBL" id="JAQGEF010000060">
    <property type="protein sequence ID" value="MDA3616871.1"/>
    <property type="molecule type" value="Genomic_DNA"/>
</dbReference>
<gene>
    <name evidence="1" type="ORF">O3P16_18850</name>
</gene>
<organism evidence="1 2">
    <name type="scientific">Polluticaenibacter yanchengensis</name>
    <dbReference type="NCBI Taxonomy" id="3014562"/>
    <lineage>
        <taxon>Bacteria</taxon>
        <taxon>Pseudomonadati</taxon>
        <taxon>Bacteroidota</taxon>
        <taxon>Chitinophagia</taxon>
        <taxon>Chitinophagales</taxon>
        <taxon>Chitinophagaceae</taxon>
        <taxon>Polluticaenibacter</taxon>
    </lineage>
</organism>
<sequence>MSTTILTRYGISITKQSNGYVKIRAESDNINFFFSMMTRSKRSLQRLISNVDLALNDKYNSIEYDDREWYREVGDLIYVGIINSDKTFEMFLEDKWYETKETFPLKDIHEIAEIVLSAL</sequence>
<evidence type="ECO:0000313" key="1">
    <source>
        <dbReference type="EMBL" id="MDA3616871.1"/>
    </source>
</evidence>
<keyword evidence="2" id="KW-1185">Reference proteome</keyword>
<reference evidence="1 2" key="1">
    <citation type="submission" date="2022-12" db="EMBL/GenBank/DDBJ databases">
        <title>Chitinophagaceae gen. sp. nov., a new member of the family Chitinophagaceae, isolated from soil in a chemical factory.</title>
        <authorList>
            <person name="Ke Z."/>
        </authorList>
    </citation>
    <scope>NUCLEOTIDE SEQUENCE [LARGE SCALE GENOMIC DNA]</scope>
    <source>
        <strain evidence="1 2">LY-5</strain>
    </source>
</reference>
<proteinExistence type="predicted"/>
<dbReference type="Proteomes" id="UP001210231">
    <property type="component" value="Unassembled WGS sequence"/>
</dbReference>
<comment type="caution">
    <text evidence="1">The sequence shown here is derived from an EMBL/GenBank/DDBJ whole genome shotgun (WGS) entry which is preliminary data.</text>
</comment>
<accession>A0ABT4UPU6</accession>
<dbReference type="RefSeq" id="WP_407033200.1">
    <property type="nucleotide sequence ID" value="NZ_JAQGEF010000060.1"/>
</dbReference>